<dbReference type="PANTHER" id="PTHR19443">
    <property type="entry name" value="HEXOKINASE"/>
    <property type="match status" value="1"/>
</dbReference>
<dbReference type="InterPro" id="IPR043129">
    <property type="entry name" value="ATPase_NBD"/>
</dbReference>
<comment type="catalytic activity">
    <reaction evidence="9">
        <text>a D-hexose + ATP = a D-hexose 6-phosphate + ADP + H(+)</text>
        <dbReference type="Rhea" id="RHEA:22740"/>
        <dbReference type="ChEBI" id="CHEBI:4194"/>
        <dbReference type="ChEBI" id="CHEBI:15378"/>
        <dbReference type="ChEBI" id="CHEBI:30616"/>
        <dbReference type="ChEBI" id="CHEBI:229467"/>
        <dbReference type="ChEBI" id="CHEBI:456216"/>
        <dbReference type="EC" id="2.7.1.1"/>
    </reaction>
    <physiologicalReaction direction="left-to-right" evidence="9">
        <dbReference type="Rhea" id="RHEA:22741"/>
    </physiologicalReaction>
</comment>
<feature type="domain" description="Hexokinase N-terminal" evidence="13">
    <location>
        <begin position="41"/>
        <end position="247"/>
    </location>
</feature>
<dbReference type="GO" id="GO:0005739">
    <property type="term" value="C:mitochondrion"/>
    <property type="evidence" value="ECO:0007669"/>
    <property type="project" value="UniProtKB-ARBA"/>
</dbReference>
<dbReference type="GO" id="GO:0019318">
    <property type="term" value="P:hexose metabolic process"/>
    <property type="evidence" value="ECO:0007669"/>
    <property type="project" value="UniProtKB-UniPathway"/>
</dbReference>
<evidence type="ECO:0000256" key="1">
    <source>
        <dbReference type="ARBA" id="ARBA00004888"/>
    </source>
</evidence>
<dbReference type="GO" id="GO:0004340">
    <property type="term" value="F:glucokinase activity"/>
    <property type="evidence" value="ECO:0007669"/>
    <property type="project" value="RHEA"/>
</dbReference>
<dbReference type="PRINTS" id="PR00475">
    <property type="entry name" value="HEXOKINASE"/>
</dbReference>
<comment type="catalytic activity">
    <reaction evidence="11">
        <text>D-glucose + ATP = D-glucose 6-phosphate + ADP + H(+)</text>
        <dbReference type="Rhea" id="RHEA:17825"/>
        <dbReference type="ChEBI" id="CHEBI:4167"/>
        <dbReference type="ChEBI" id="CHEBI:15378"/>
        <dbReference type="ChEBI" id="CHEBI:30616"/>
        <dbReference type="ChEBI" id="CHEBI:61548"/>
        <dbReference type="ChEBI" id="CHEBI:456216"/>
        <dbReference type="EC" id="2.7.1.1"/>
    </reaction>
    <physiologicalReaction direction="left-to-right" evidence="11">
        <dbReference type="Rhea" id="RHEA:17826"/>
    </physiologicalReaction>
</comment>
<dbReference type="GO" id="GO:0005536">
    <property type="term" value="F:D-glucose binding"/>
    <property type="evidence" value="ECO:0007669"/>
    <property type="project" value="InterPro"/>
</dbReference>
<dbReference type="Pfam" id="PF03727">
    <property type="entry name" value="Hexokinase_2"/>
    <property type="match status" value="1"/>
</dbReference>
<dbReference type="InterPro" id="IPR022672">
    <property type="entry name" value="Hexokinase_N"/>
</dbReference>
<evidence type="ECO:0000256" key="10">
    <source>
        <dbReference type="ARBA" id="ARBA00047905"/>
    </source>
</evidence>
<evidence type="ECO:0000256" key="7">
    <source>
        <dbReference type="ARBA" id="ARBA00022840"/>
    </source>
</evidence>
<dbReference type="Gene3D" id="3.40.367.20">
    <property type="match status" value="1"/>
</dbReference>
<dbReference type="GO" id="GO:0005524">
    <property type="term" value="F:ATP binding"/>
    <property type="evidence" value="ECO:0007669"/>
    <property type="project" value="UniProtKB-UniRule"/>
</dbReference>
<dbReference type="PANTHER" id="PTHR19443:SF14">
    <property type="entry name" value="HEXOKINASE-9"/>
    <property type="match status" value="1"/>
</dbReference>
<keyword evidence="7 12" id="KW-0067">ATP-binding</keyword>
<comment type="caution">
    <text evidence="15">The sequence shown here is derived from an EMBL/GenBank/DDBJ whole genome shotgun (WGS) entry which is preliminary data.</text>
</comment>
<evidence type="ECO:0000256" key="2">
    <source>
        <dbReference type="ARBA" id="ARBA00005028"/>
    </source>
</evidence>
<sequence>MRKPAALVASTAVFAAAAVAAVMARQRLREARRWARAGAVLRDLQERCAAPVERLRQVADAMVAEMRAGLASNDSEGDSGSSVLLKMLVTYVDSLPSGDEKGLFYALDLGGTNFRVLRIQFGGKEQRIVKQESKTVSIPQHLMSRGSNELFDFIAAALAKFIASEGEGFYLPEGMQRQLGFTFSFPVKQNSVASGTLIKWTKGFAIDEMVGKDVVAELNKAIKRQGVDMEVTALVNDTVGTLAAGRYVDNDTVAAVILGTGTNAAYIEHMDSIPKWCGPPPESGNMVINMEWGNFRSTHLPLTEFDVALDAESLNPDEQIYEKLISGMYMGEIVRRVLLKMAQDASLFSDNVPLELEVPYILRYGILVTVQTYHVLMMHQDRSPDLRTVGNNLKEVFRIEDTCFKTRKLVVDVCEVVASRAARLAAAGIHGILKKLGRDVASPDKQKTVIAVDGGVYKYYTFFAQCMESTLRDLLGEGVASSVVIKLAEDGSGTGAALLSASYSQRLQAVDD</sequence>
<feature type="domain" description="Hexokinase C-terminal" evidence="14">
    <location>
        <begin position="254"/>
        <end position="501"/>
    </location>
</feature>
<dbReference type="GO" id="GO:0008865">
    <property type="term" value="F:fructokinase activity"/>
    <property type="evidence" value="ECO:0007669"/>
    <property type="project" value="RHEA"/>
</dbReference>
<dbReference type="Proteomes" id="UP000251960">
    <property type="component" value="Chromosome 3"/>
</dbReference>
<reference evidence="15" key="1">
    <citation type="journal article" date="2018" name="Nat. Genet.">
        <title>Extensive intraspecific gene order and gene structural variations between Mo17 and other maize genomes.</title>
        <authorList>
            <person name="Sun S."/>
            <person name="Zhou Y."/>
            <person name="Chen J."/>
            <person name="Shi J."/>
            <person name="Zhao H."/>
            <person name="Zhao H."/>
            <person name="Song W."/>
            <person name="Zhang M."/>
            <person name="Cui Y."/>
            <person name="Dong X."/>
            <person name="Liu H."/>
            <person name="Ma X."/>
            <person name="Jiao Y."/>
            <person name="Wang B."/>
            <person name="Wei X."/>
            <person name="Stein J.C."/>
            <person name="Glaubitz J.C."/>
            <person name="Lu F."/>
            <person name="Yu G."/>
            <person name="Liang C."/>
            <person name="Fengler K."/>
            <person name="Li B."/>
            <person name="Rafalski A."/>
            <person name="Schnable P.S."/>
            <person name="Ware D.H."/>
            <person name="Buckler E.S."/>
            <person name="Lai J."/>
        </authorList>
    </citation>
    <scope>NUCLEOTIDE SEQUENCE [LARGE SCALE GENOMIC DNA]</scope>
    <source>
        <tissue evidence="15">Seedling</tissue>
    </source>
</reference>
<dbReference type="UniPathway" id="UPA00109">
    <property type="reaction ID" value="UER00180"/>
</dbReference>
<dbReference type="PROSITE" id="PS51748">
    <property type="entry name" value="HEXOKINASE_2"/>
    <property type="match status" value="1"/>
</dbReference>
<keyword evidence="8 12" id="KW-0324">Glycolysis</keyword>
<dbReference type="GO" id="GO:0009749">
    <property type="term" value="P:response to glucose"/>
    <property type="evidence" value="ECO:0007669"/>
    <property type="project" value="UniProtKB-ARBA"/>
</dbReference>
<dbReference type="Pfam" id="PF00349">
    <property type="entry name" value="Hexokinase_1"/>
    <property type="match status" value="1"/>
</dbReference>
<evidence type="ECO:0000256" key="6">
    <source>
        <dbReference type="ARBA" id="ARBA00022777"/>
    </source>
</evidence>
<comment type="pathway">
    <text evidence="1">Carbohydrate degradation; glycolysis; D-glyceraldehyde 3-phosphate and glycerone phosphate from D-glucose: step 1/4.</text>
</comment>
<dbReference type="ExpressionAtlas" id="A0A3L6FLJ5">
    <property type="expression patterns" value="baseline and differential"/>
</dbReference>
<keyword evidence="6 12" id="KW-0418">Kinase</keyword>
<keyword evidence="5 12" id="KW-0547">Nucleotide-binding</keyword>
<dbReference type="CDD" id="cd24020">
    <property type="entry name" value="ASKHA_NBD_HK_plant"/>
    <property type="match status" value="1"/>
</dbReference>
<evidence type="ECO:0000256" key="12">
    <source>
        <dbReference type="RuleBase" id="RU362007"/>
    </source>
</evidence>
<dbReference type="UniPathway" id="UPA00242"/>
<evidence type="ECO:0000259" key="14">
    <source>
        <dbReference type="Pfam" id="PF03727"/>
    </source>
</evidence>
<dbReference type="FunFam" id="3.30.420.40:FF:000034">
    <property type="entry name" value="Phosphotransferase"/>
    <property type="match status" value="1"/>
</dbReference>
<organism evidence="15">
    <name type="scientific">Zea mays</name>
    <name type="common">Maize</name>
    <dbReference type="NCBI Taxonomy" id="4577"/>
    <lineage>
        <taxon>Eukaryota</taxon>
        <taxon>Viridiplantae</taxon>
        <taxon>Streptophyta</taxon>
        <taxon>Embryophyta</taxon>
        <taxon>Tracheophyta</taxon>
        <taxon>Spermatophyta</taxon>
        <taxon>Magnoliopsida</taxon>
        <taxon>Liliopsida</taxon>
        <taxon>Poales</taxon>
        <taxon>Poaceae</taxon>
        <taxon>PACMAD clade</taxon>
        <taxon>Panicoideae</taxon>
        <taxon>Andropogonodae</taxon>
        <taxon>Andropogoneae</taxon>
        <taxon>Tripsacinae</taxon>
        <taxon>Zea</taxon>
    </lineage>
</organism>
<evidence type="ECO:0000256" key="8">
    <source>
        <dbReference type="ARBA" id="ARBA00023152"/>
    </source>
</evidence>
<dbReference type="FunFam" id="3.40.367.20:FF:000003">
    <property type="entry name" value="Phosphotransferase"/>
    <property type="match status" value="1"/>
</dbReference>
<dbReference type="AlphaFoldDB" id="A0A3L6FLJ5"/>
<name>A0A3L6FLJ5_MAIZE</name>
<accession>A0A3L6FLJ5</accession>
<evidence type="ECO:0000256" key="11">
    <source>
        <dbReference type="ARBA" id="ARBA00048160"/>
    </source>
</evidence>
<dbReference type="GO" id="GO:0001678">
    <property type="term" value="P:intracellular glucose homeostasis"/>
    <property type="evidence" value="ECO:0007669"/>
    <property type="project" value="InterPro"/>
</dbReference>
<evidence type="ECO:0000256" key="3">
    <source>
        <dbReference type="ARBA" id="ARBA00009225"/>
    </source>
</evidence>
<dbReference type="SUPFAM" id="SSF53067">
    <property type="entry name" value="Actin-like ATPase domain"/>
    <property type="match status" value="2"/>
</dbReference>
<keyword evidence="4 12" id="KW-0808">Transferase</keyword>
<proteinExistence type="inferred from homology"/>
<comment type="catalytic activity">
    <reaction evidence="10">
        <text>D-fructose + ATP = D-fructose 6-phosphate + ADP + H(+)</text>
        <dbReference type="Rhea" id="RHEA:16125"/>
        <dbReference type="ChEBI" id="CHEBI:15378"/>
        <dbReference type="ChEBI" id="CHEBI:30616"/>
        <dbReference type="ChEBI" id="CHEBI:37721"/>
        <dbReference type="ChEBI" id="CHEBI:61527"/>
        <dbReference type="ChEBI" id="CHEBI:456216"/>
        <dbReference type="EC" id="2.7.1.1"/>
    </reaction>
    <physiologicalReaction direction="left-to-right" evidence="10">
        <dbReference type="Rhea" id="RHEA:16126"/>
    </physiologicalReaction>
</comment>
<evidence type="ECO:0000313" key="15">
    <source>
        <dbReference type="EMBL" id="PWZ33700.1"/>
    </source>
</evidence>
<dbReference type="EMBL" id="NCVQ01000004">
    <property type="protein sequence ID" value="PWZ33700.1"/>
    <property type="molecule type" value="Genomic_DNA"/>
</dbReference>
<dbReference type="GO" id="GO:0006096">
    <property type="term" value="P:glycolytic process"/>
    <property type="evidence" value="ECO:0007669"/>
    <property type="project" value="UniProtKB-UniPathway"/>
</dbReference>
<comment type="pathway">
    <text evidence="2">Carbohydrate metabolism; hexose metabolism.</text>
</comment>
<gene>
    <name evidence="15" type="primary">HXK9</name>
    <name evidence="15" type="ORF">Zm00014a_008032</name>
</gene>
<dbReference type="InterPro" id="IPR001312">
    <property type="entry name" value="Hexokinase"/>
</dbReference>
<protein>
    <recommendedName>
        <fullName evidence="12">Phosphotransferase</fullName>
        <ecNumber evidence="12">2.7.1.-</ecNumber>
    </recommendedName>
</protein>
<evidence type="ECO:0000256" key="9">
    <source>
        <dbReference type="ARBA" id="ARBA00044613"/>
    </source>
</evidence>
<evidence type="ECO:0000259" key="13">
    <source>
        <dbReference type="Pfam" id="PF00349"/>
    </source>
</evidence>
<comment type="similarity">
    <text evidence="3 12">Belongs to the hexokinase family.</text>
</comment>
<evidence type="ECO:0000256" key="5">
    <source>
        <dbReference type="ARBA" id="ARBA00022741"/>
    </source>
</evidence>
<dbReference type="EC" id="2.7.1.-" evidence="12"/>
<dbReference type="InterPro" id="IPR022673">
    <property type="entry name" value="Hexokinase_C"/>
</dbReference>
<dbReference type="Gene3D" id="3.30.420.40">
    <property type="match status" value="1"/>
</dbReference>
<evidence type="ECO:0000256" key="4">
    <source>
        <dbReference type="ARBA" id="ARBA00022679"/>
    </source>
</evidence>